<gene>
    <name evidence="3" type="ORF">NGTWS1702_25580</name>
</gene>
<organism evidence="3 4">
    <name type="scientific">Mycolicibacterium cyprinidarum</name>
    <dbReference type="NCBI Taxonomy" id="2860311"/>
    <lineage>
        <taxon>Bacteria</taxon>
        <taxon>Bacillati</taxon>
        <taxon>Actinomycetota</taxon>
        <taxon>Actinomycetes</taxon>
        <taxon>Mycobacteriales</taxon>
        <taxon>Mycobacteriaceae</taxon>
        <taxon>Mycolicibacterium</taxon>
    </lineage>
</organism>
<protein>
    <submittedName>
        <fullName evidence="3">Long-chain-fatty-acid--CoA ligase</fullName>
    </submittedName>
</protein>
<dbReference type="PROSITE" id="PS00455">
    <property type="entry name" value="AMP_BINDING"/>
    <property type="match status" value="1"/>
</dbReference>
<dbReference type="PANTHER" id="PTHR43767">
    <property type="entry name" value="LONG-CHAIN-FATTY-ACID--COA LIGASE"/>
    <property type="match status" value="1"/>
</dbReference>
<dbReference type="Proteomes" id="UP001060504">
    <property type="component" value="Unassembled WGS sequence"/>
</dbReference>
<dbReference type="InterPro" id="IPR020845">
    <property type="entry name" value="AMP-binding_CS"/>
</dbReference>
<evidence type="ECO:0000259" key="2">
    <source>
        <dbReference type="Pfam" id="PF13193"/>
    </source>
</evidence>
<proteinExistence type="predicted"/>
<reference evidence="3 4" key="1">
    <citation type="submission" date="2021-08" db="EMBL/GenBank/DDBJ databases">
        <title>Draft genome sequence of Mycolicibacterium sp. NGTWS1702 strain.</title>
        <authorList>
            <person name="Matsumoto M."/>
            <person name="Tang B.C.C."/>
            <person name="Machida Y."/>
            <person name="Matoyama H."/>
            <person name="Kishihara T."/>
            <person name="Sato S."/>
            <person name="Kondo I."/>
            <person name="Sano M."/>
            <person name="Kato G."/>
        </authorList>
    </citation>
    <scope>NUCLEOTIDE SEQUENCE [LARGE SCALE GENOMIC DNA]</scope>
    <source>
        <strain evidence="3 4">NGTWSNA01</strain>
    </source>
</reference>
<accession>A0ABQ4VDI4</accession>
<dbReference type="InterPro" id="IPR050237">
    <property type="entry name" value="ATP-dep_AMP-bd_enzyme"/>
</dbReference>
<evidence type="ECO:0000259" key="1">
    <source>
        <dbReference type="Pfam" id="PF00501"/>
    </source>
</evidence>
<dbReference type="InterPro" id="IPR000873">
    <property type="entry name" value="AMP-dep_synth/lig_dom"/>
</dbReference>
<comment type="caution">
    <text evidence="3">The sequence shown here is derived from an EMBL/GenBank/DDBJ whole genome shotgun (WGS) entry which is preliminary data.</text>
</comment>
<name>A0ABQ4VDI4_9MYCO</name>
<dbReference type="EMBL" id="BPRH01002679">
    <property type="protein sequence ID" value="GJF18110.1"/>
    <property type="molecule type" value="Genomic_DNA"/>
</dbReference>
<keyword evidence="3" id="KW-0436">Ligase</keyword>
<dbReference type="InterPro" id="IPR045851">
    <property type="entry name" value="AMP-bd_C_sf"/>
</dbReference>
<dbReference type="Gene3D" id="3.40.50.12780">
    <property type="entry name" value="N-terminal domain of ligase-like"/>
    <property type="match status" value="1"/>
</dbReference>
<feature type="domain" description="AMP-dependent synthetase/ligase" evidence="1">
    <location>
        <begin position="37"/>
        <end position="400"/>
    </location>
</feature>
<evidence type="ECO:0000313" key="4">
    <source>
        <dbReference type="Proteomes" id="UP001060504"/>
    </source>
</evidence>
<dbReference type="NCBIfam" id="NF004837">
    <property type="entry name" value="PRK06187.1"/>
    <property type="match status" value="1"/>
</dbReference>
<dbReference type="InterPro" id="IPR025110">
    <property type="entry name" value="AMP-bd_C"/>
</dbReference>
<dbReference type="PANTHER" id="PTHR43767:SF11">
    <property type="entry name" value="MEDIUM-CHAIN-FATTY-ACID--COA LIGASE"/>
    <property type="match status" value="1"/>
</dbReference>
<dbReference type="SUPFAM" id="SSF56801">
    <property type="entry name" value="Acetyl-CoA synthetase-like"/>
    <property type="match status" value="1"/>
</dbReference>
<dbReference type="CDD" id="cd12119">
    <property type="entry name" value="ttLC_FACS_AlkK_like"/>
    <property type="match status" value="1"/>
</dbReference>
<sequence>MTKQALSGRSMDDYPLTLTSIIERAEIFHAHKDVVCRRPSGAVTRTTFGSCARRARRLAGALAALGVGEGDPVATLLWNQSEHLELYFAVPGMGAVIHTLNPRLFPDELAYIVEDAQDKVIVVDESLLEVFETFRAGADFAHVIVVTHSGEAPAGTLDYETLVADGEAVQWPSLDERQAAGMCYTSGTTGRPKGVVYSHRALVLHSMVAALPDQLSVSARDTILPVVPMFHANAWGLPYAAAFAGARLVLPGPRLDPESVLDLCAQQRVTIAAGVPTVWMAMLAAIDAEPARWDLAVLDRLVVGGAAVPRSMFEGFDRHGLTVVQAWGMTETAPLGSVCRLPADLDESEVDEQYGFRGRQGVASPFFDIRARDDDGHLIDWDDAATGELEVRGPWVVASYHRGRGAESFTADGWFKTGDVVRIDSRGCIRICDRAKDLVKSGGEWISSVDLENRLMSHPAVAQAAVIAVPDERWGERPLAVVSLRSGADASPETLREHLAQEFAKWQLPDRFEFVATIPCTATGKFKKTALRDQFVSG</sequence>
<dbReference type="Pfam" id="PF00501">
    <property type="entry name" value="AMP-binding"/>
    <property type="match status" value="1"/>
</dbReference>
<evidence type="ECO:0000313" key="3">
    <source>
        <dbReference type="EMBL" id="GJF18110.1"/>
    </source>
</evidence>
<keyword evidence="4" id="KW-1185">Reference proteome</keyword>
<feature type="domain" description="AMP-binding enzyme C-terminal" evidence="2">
    <location>
        <begin position="451"/>
        <end position="525"/>
    </location>
</feature>
<dbReference type="Pfam" id="PF13193">
    <property type="entry name" value="AMP-binding_C"/>
    <property type="match status" value="1"/>
</dbReference>
<dbReference type="GO" id="GO:0016874">
    <property type="term" value="F:ligase activity"/>
    <property type="evidence" value="ECO:0007669"/>
    <property type="project" value="UniProtKB-KW"/>
</dbReference>
<dbReference type="InterPro" id="IPR042099">
    <property type="entry name" value="ANL_N_sf"/>
</dbReference>
<dbReference type="Gene3D" id="3.30.300.30">
    <property type="match status" value="1"/>
</dbReference>